<evidence type="ECO:0000259" key="6">
    <source>
        <dbReference type="Pfam" id="PF00535"/>
    </source>
</evidence>
<sequence>MKRVSVIIPVRQGETETASLLKELSPRLPAGWEIIVSQSDRGQNRAQTLNKGAEQSQGEFLWFLHGDSRISSDTIPSLEKAISEKPNAFHYFKLRFYPSHRLMKINAFGANLRSQILRSPFGDQGLCMRKEQFLSLGGFDESTSYGEDLLFVWKSQQNGIRLNRIPSYLYTSDRKYRKQGWIKITILHQYLYWKLAIRHFGL</sequence>
<dbReference type="PANTHER" id="PTHR43646">
    <property type="entry name" value="GLYCOSYLTRANSFERASE"/>
    <property type="match status" value="1"/>
</dbReference>
<dbReference type="RefSeq" id="WP_135568825.1">
    <property type="nucleotide sequence ID" value="NZ_RQGK01000012.1"/>
</dbReference>
<evidence type="ECO:0000256" key="2">
    <source>
        <dbReference type="ARBA" id="ARBA00022475"/>
    </source>
</evidence>
<evidence type="ECO:0000256" key="4">
    <source>
        <dbReference type="ARBA" id="ARBA00022679"/>
    </source>
</evidence>
<evidence type="ECO:0000313" key="7">
    <source>
        <dbReference type="EMBL" id="TGL83826.1"/>
    </source>
</evidence>
<gene>
    <name evidence="7" type="ORF">EHQ83_12170</name>
</gene>
<keyword evidence="4 7" id="KW-0808">Transferase</keyword>
<dbReference type="GO" id="GO:0005886">
    <property type="term" value="C:plasma membrane"/>
    <property type="evidence" value="ECO:0007669"/>
    <property type="project" value="UniProtKB-SubCell"/>
</dbReference>
<keyword evidence="2" id="KW-1003">Cell membrane</keyword>
<keyword evidence="5" id="KW-0472">Membrane</keyword>
<feature type="domain" description="Glycosyltransferase 2-like" evidence="6">
    <location>
        <begin position="16"/>
        <end position="90"/>
    </location>
</feature>
<dbReference type="AlphaFoldDB" id="A0A6N4QJU7"/>
<dbReference type="Proteomes" id="UP000297613">
    <property type="component" value="Unassembled WGS sequence"/>
</dbReference>
<keyword evidence="3" id="KW-0328">Glycosyltransferase</keyword>
<protein>
    <submittedName>
        <fullName evidence="7">Glycosyltransferase</fullName>
    </submittedName>
</protein>
<evidence type="ECO:0000313" key="8">
    <source>
        <dbReference type="Proteomes" id="UP000297613"/>
    </source>
</evidence>
<dbReference type="SUPFAM" id="SSF53448">
    <property type="entry name" value="Nucleotide-diphospho-sugar transferases"/>
    <property type="match status" value="1"/>
</dbReference>
<dbReference type="EMBL" id="RQGM01000044">
    <property type="protein sequence ID" value="TGL83826.1"/>
    <property type="molecule type" value="Genomic_DNA"/>
</dbReference>
<dbReference type="GO" id="GO:0016757">
    <property type="term" value="F:glycosyltransferase activity"/>
    <property type="evidence" value="ECO:0007669"/>
    <property type="project" value="UniProtKB-KW"/>
</dbReference>
<reference evidence="7 8" key="1">
    <citation type="journal article" date="2019" name="PLoS Negl. Trop. Dis.">
        <title>Revisiting the worldwide diversity of Leptospira species in the environment.</title>
        <authorList>
            <person name="Vincent A.T."/>
            <person name="Schiettekatte O."/>
            <person name="Bourhy P."/>
            <person name="Veyrier F.J."/>
            <person name="Picardeau M."/>
        </authorList>
    </citation>
    <scope>NUCLEOTIDE SEQUENCE [LARGE SCALE GENOMIC DNA]</scope>
    <source>
        <strain evidence="7 8">201702445</strain>
    </source>
</reference>
<dbReference type="Pfam" id="PF00535">
    <property type="entry name" value="Glycos_transf_2"/>
    <property type="match status" value="1"/>
</dbReference>
<proteinExistence type="predicted"/>
<dbReference type="PANTHER" id="PTHR43646:SF2">
    <property type="entry name" value="GLYCOSYLTRANSFERASE 2-LIKE DOMAIN-CONTAINING PROTEIN"/>
    <property type="match status" value="1"/>
</dbReference>
<name>A0A6N4QJU7_9LEPT</name>
<dbReference type="InterPro" id="IPR001173">
    <property type="entry name" value="Glyco_trans_2-like"/>
</dbReference>
<evidence type="ECO:0000256" key="5">
    <source>
        <dbReference type="ARBA" id="ARBA00023136"/>
    </source>
</evidence>
<accession>A0A6N4QJU7</accession>
<comment type="subcellular location">
    <subcellularLocation>
        <location evidence="1">Cell membrane</location>
    </subcellularLocation>
</comment>
<organism evidence="7 8">
    <name type="scientific">Leptospira yasudae</name>
    <dbReference type="NCBI Taxonomy" id="2202201"/>
    <lineage>
        <taxon>Bacteria</taxon>
        <taxon>Pseudomonadati</taxon>
        <taxon>Spirochaetota</taxon>
        <taxon>Spirochaetia</taxon>
        <taxon>Leptospirales</taxon>
        <taxon>Leptospiraceae</taxon>
        <taxon>Leptospira</taxon>
    </lineage>
</organism>
<dbReference type="Gene3D" id="3.90.550.10">
    <property type="entry name" value="Spore Coat Polysaccharide Biosynthesis Protein SpsA, Chain A"/>
    <property type="match status" value="1"/>
</dbReference>
<dbReference type="InterPro" id="IPR029044">
    <property type="entry name" value="Nucleotide-diphossugar_trans"/>
</dbReference>
<evidence type="ECO:0000256" key="3">
    <source>
        <dbReference type="ARBA" id="ARBA00022676"/>
    </source>
</evidence>
<comment type="caution">
    <text evidence="7">The sequence shown here is derived from an EMBL/GenBank/DDBJ whole genome shotgun (WGS) entry which is preliminary data.</text>
</comment>
<evidence type="ECO:0000256" key="1">
    <source>
        <dbReference type="ARBA" id="ARBA00004236"/>
    </source>
</evidence>